<evidence type="ECO:0000313" key="9">
    <source>
        <dbReference type="Proteomes" id="UP001187343"/>
    </source>
</evidence>
<dbReference type="InterPro" id="IPR036179">
    <property type="entry name" value="Ig-like_dom_sf"/>
</dbReference>
<sequence>MTEARSSILFIMFTCVLILLSLTQGNRAKDAITPYSDAVFATETESVKLSCNYTGSVDSLHWYRQYSGSPPQFLILDYSGYVTHANPPVSGISISPRKEDNSVDLIISSAAVSDSTLYYCALQPTVTGNIQHTIQELETLLSVTFGNDITPVQPEVSGTEGHNITLSCNYSSAISLQWYRQYPGSAPEYLFVIFHATGKVSQKSKIVEQDPRFSGKLNEKKTHVDLEISTAKLTDSAMYYCALVPTVTGNLMIQCKNTSYAC</sequence>
<evidence type="ECO:0000256" key="4">
    <source>
        <dbReference type="ARBA" id="ARBA00023319"/>
    </source>
</evidence>
<feature type="domain" description="Ig-like" evidence="7">
    <location>
        <begin position="34"/>
        <end position="131"/>
    </location>
</feature>
<evidence type="ECO:0000256" key="1">
    <source>
        <dbReference type="ARBA" id="ARBA00022729"/>
    </source>
</evidence>
<dbReference type="SMART" id="SM00406">
    <property type="entry name" value="IGv"/>
    <property type="match status" value="2"/>
</dbReference>
<keyword evidence="2" id="KW-1064">Adaptive immunity</keyword>
<dbReference type="PANTHER" id="PTHR19367:SF18">
    <property type="entry name" value="T CELL RECEPTOR ALPHA VARIABLE 16"/>
    <property type="match status" value="1"/>
</dbReference>
<keyword evidence="5" id="KW-1279">T cell receptor</keyword>
<protein>
    <recommendedName>
        <fullName evidence="7">Ig-like domain-containing protein</fullName>
    </recommendedName>
</protein>
<evidence type="ECO:0000256" key="6">
    <source>
        <dbReference type="SAM" id="SignalP"/>
    </source>
</evidence>
<dbReference type="GO" id="GO:0042101">
    <property type="term" value="C:T cell receptor complex"/>
    <property type="evidence" value="ECO:0007669"/>
    <property type="project" value="UniProtKB-KW"/>
</dbReference>
<keyword evidence="5" id="KW-0391">Immunity</keyword>
<feature type="chain" id="PRO_5041705197" description="Ig-like domain-containing protein" evidence="6">
    <location>
        <begin position="29"/>
        <end position="262"/>
    </location>
</feature>
<dbReference type="InterPro" id="IPR003599">
    <property type="entry name" value="Ig_sub"/>
</dbReference>
<dbReference type="InterPro" id="IPR051287">
    <property type="entry name" value="TCR_variable_region"/>
</dbReference>
<comment type="caution">
    <text evidence="8">The sequence shown here is derived from an EMBL/GenBank/DDBJ whole genome shotgun (WGS) entry which is preliminary data.</text>
</comment>
<dbReference type="InterPro" id="IPR013783">
    <property type="entry name" value="Ig-like_fold"/>
</dbReference>
<evidence type="ECO:0000256" key="2">
    <source>
        <dbReference type="ARBA" id="ARBA00023130"/>
    </source>
</evidence>
<organism evidence="8 9">
    <name type="scientific">Cirrhinus molitorella</name>
    <name type="common">mud carp</name>
    <dbReference type="NCBI Taxonomy" id="172907"/>
    <lineage>
        <taxon>Eukaryota</taxon>
        <taxon>Metazoa</taxon>
        <taxon>Chordata</taxon>
        <taxon>Craniata</taxon>
        <taxon>Vertebrata</taxon>
        <taxon>Euteleostomi</taxon>
        <taxon>Actinopterygii</taxon>
        <taxon>Neopterygii</taxon>
        <taxon>Teleostei</taxon>
        <taxon>Ostariophysi</taxon>
        <taxon>Cypriniformes</taxon>
        <taxon>Cyprinidae</taxon>
        <taxon>Labeoninae</taxon>
        <taxon>Labeonini</taxon>
        <taxon>Cirrhinus</taxon>
    </lineage>
</organism>
<keyword evidence="3" id="KW-0675">Receptor</keyword>
<dbReference type="PROSITE" id="PS50835">
    <property type="entry name" value="IG_LIKE"/>
    <property type="match status" value="2"/>
</dbReference>
<evidence type="ECO:0000256" key="3">
    <source>
        <dbReference type="ARBA" id="ARBA00023170"/>
    </source>
</evidence>
<proteinExistence type="predicted"/>
<evidence type="ECO:0000259" key="7">
    <source>
        <dbReference type="PROSITE" id="PS50835"/>
    </source>
</evidence>
<feature type="signal peptide" evidence="6">
    <location>
        <begin position="1"/>
        <end position="28"/>
    </location>
</feature>
<evidence type="ECO:0000313" key="8">
    <source>
        <dbReference type="EMBL" id="KAK2900797.1"/>
    </source>
</evidence>
<dbReference type="InterPro" id="IPR007110">
    <property type="entry name" value="Ig-like_dom"/>
</dbReference>
<dbReference type="InterPro" id="IPR013106">
    <property type="entry name" value="Ig_V-set"/>
</dbReference>
<dbReference type="Gene3D" id="2.60.40.10">
    <property type="entry name" value="Immunoglobulins"/>
    <property type="match status" value="2"/>
</dbReference>
<dbReference type="GO" id="GO:0002250">
    <property type="term" value="P:adaptive immune response"/>
    <property type="evidence" value="ECO:0007669"/>
    <property type="project" value="UniProtKB-KW"/>
</dbReference>
<dbReference type="Pfam" id="PF07686">
    <property type="entry name" value="V-set"/>
    <property type="match status" value="2"/>
</dbReference>
<dbReference type="EMBL" id="JAUYZG010000008">
    <property type="protein sequence ID" value="KAK2900797.1"/>
    <property type="molecule type" value="Genomic_DNA"/>
</dbReference>
<dbReference type="SUPFAM" id="SSF48726">
    <property type="entry name" value="Immunoglobulin"/>
    <property type="match status" value="2"/>
</dbReference>
<keyword evidence="1 6" id="KW-0732">Signal</keyword>
<reference evidence="8" key="1">
    <citation type="submission" date="2023-08" db="EMBL/GenBank/DDBJ databases">
        <title>Chromosome-level Genome Assembly of mud carp (Cirrhinus molitorella).</title>
        <authorList>
            <person name="Liu H."/>
        </authorList>
    </citation>
    <scope>NUCLEOTIDE SEQUENCE</scope>
    <source>
        <strain evidence="8">Prfri</strain>
        <tissue evidence="8">Muscle</tissue>
    </source>
</reference>
<name>A0AA88PVB6_9TELE</name>
<keyword evidence="9" id="KW-1185">Reference proteome</keyword>
<dbReference type="Proteomes" id="UP001187343">
    <property type="component" value="Unassembled WGS sequence"/>
</dbReference>
<keyword evidence="4" id="KW-0393">Immunoglobulin domain</keyword>
<dbReference type="PANTHER" id="PTHR19367">
    <property type="entry name" value="T-CELL RECEPTOR ALPHA CHAIN V REGION"/>
    <property type="match status" value="1"/>
</dbReference>
<dbReference type="AlphaFoldDB" id="A0AA88PVB6"/>
<evidence type="ECO:0000256" key="5">
    <source>
        <dbReference type="ARBA" id="ARBA00043266"/>
    </source>
</evidence>
<dbReference type="SMART" id="SM00409">
    <property type="entry name" value="IG"/>
    <property type="match status" value="2"/>
</dbReference>
<accession>A0AA88PVB6</accession>
<gene>
    <name evidence="8" type="ORF">Q8A67_008912</name>
</gene>
<feature type="domain" description="Ig-like" evidence="7">
    <location>
        <begin position="151"/>
        <end position="241"/>
    </location>
</feature>